<proteinExistence type="predicted"/>
<accession>A0A016ULR1</accession>
<dbReference type="Proteomes" id="UP000024635">
    <property type="component" value="Unassembled WGS sequence"/>
</dbReference>
<dbReference type="AlphaFoldDB" id="A0A016ULR1"/>
<dbReference type="EMBL" id="JARK01001373">
    <property type="protein sequence ID" value="EYC15453.1"/>
    <property type="molecule type" value="Genomic_DNA"/>
</dbReference>
<organism evidence="1 2">
    <name type="scientific">Ancylostoma ceylanicum</name>
    <dbReference type="NCBI Taxonomy" id="53326"/>
    <lineage>
        <taxon>Eukaryota</taxon>
        <taxon>Metazoa</taxon>
        <taxon>Ecdysozoa</taxon>
        <taxon>Nematoda</taxon>
        <taxon>Chromadorea</taxon>
        <taxon>Rhabditida</taxon>
        <taxon>Rhabditina</taxon>
        <taxon>Rhabditomorpha</taxon>
        <taxon>Strongyloidea</taxon>
        <taxon>Ancylostomatidae</taxon>
        <taxon>Ancylostomatinae</taxon>
        <taxon>Ancylostoma</taxon>
    </lineage>
</organism>
<keyword evidence="2" id="KW-1185">Reference proteome</keyword>
<evidence type="ECO:0000313" key="1">
    <source>
        <dbReference type="EMBL" id="EYC15453.1"/>
    </source>
</evidence>
<gene>
    <name evidence="1" type="primary">Acey_s0037.g3533</name>
    <name evidence="1" type="ORF">Y032_0037g3533</name>
</gene>
<comment type="caution">
    <text evidence="1">The sequence shown here is derived from an EMBL/GenBank/DDBJ whole genome shotgun (WGS) entry which is preliminary data.</text>
</comment>
<protein>
    <submittedName>
        <fullName evidence="1">Uncharacterized protein</fullName>
    </submittedName>
</protein>
<sequence length="67" mass="7932">MPGIIFVIVDPLFVISVRHFFAFLYSQFNLCFQGFFDIMTIIAQEWIRADFKLGFGTFYTDEESMLF</sequence>
<reference evidence="2" key="1">
    <citation type="journal article" date="2015" name="Nat. Genet.">
        <title>The genome and transcriptome of the zoonotic hookworm Ancylostoma ceylanicum identify infection-specific gene families.</title>
        <authorList>
            <person name="Schwarz E.M."/>
            <person name="Hu Y."/>
            <person name="Antoshechkin I."/>
            <person name="Miller M.M."/>
            <person name="Sternberg P.W."/>
            <person name="Aroian R.V."/>
        </authorList>
    </citation>
    <scope>NUCLEOTIDE SEQUENCE</scope>
    <source>
        <strain evidence="2">HY135</strain>
    </source>
</reference>
<evidence type="ECO:0000313" key="2">
    <source>
        <dbReference type="Proteomes" id="UP000024635"/>
    </source>
</evidence>
<name>A0A016ULR1_9BILA</name>